<dbReference type="STRING" id="269670.SAMN02982927_02295"/>
<proteinExistence type="inferred from homology"/>
<evidence type="ECO:0000313" key="3">
    <source>
        <dbReference type="Proteomes" id="UP000198752"/>
    </source>
</evidence>
<dbReference type="FunFam" id="3.10.310.10:FF:000005">
    <property type="entry name" value="Proline racemase"/>
    <property type="match status" value="1"/>
</dbReference>
<dbReference type="SFLD" id="SFLDS00028">
    <property type="entry name" value="Proline_Racemase"/>
    <property type="match status" value="1"/>
</dbReference>
<comment type="similarity">
    <text evidence="1">Belongs to the proline racemase family.</text>
</comment>
<sequence length="347" mass="37967">MECCKSLFAIDSHTLGEPTRIIVSGFPEVDGGSMMEKKRNLQKNYDHLRRAIIDEPRGHRNMFGAILMKPTRKEADLGVVFMDSGGYLNMCGHGSIGVATVAVARGLVPVTEPYTQVVLESPAGLIQTKVKVERGKVKETTIVNVPSFLFKKDAEITIPGWGAIKLDIAFGGNFFALVDTRKVGIPMDQSRLSQFIEIGAAVRAAVNQQVQAVHPIQGDICSVDLVEFFQTNQEAKTMRNVVVFGDNQVDRSPCGTGTSAKIASLCARNKLMIGESFVSESITGTKFTGRAVRRTMVGSFAAIIPEITGRAYLTGENKLLFDHEDPFEFGFSLQETQGRSDRVESRL</sequence>
<dbReference type="SUPFAM" id="SSF54506">
    <property type="entry name" value="Diaminopimelate epimerase-like"/>
    <property type="match status" value="1"/>
</dbReference>
<dbReference type="AlphaFoldDB" id="A0A1I2TEW5"/>
<name>A0A1I2TEW5_9BACL</name>
<evidence type="ECO:0000313" key="2">
    <source>
        <dbReference type="EMBL" id="SFG63483.1"/>
    </source>
</evidence>
<keyword evidence="3" id="KW-1185">Reference proteome</keyword>
<dbReference type="Proteomes" id="UP000198752">
    <property type="component" value="Unassembled WGS sequence"/>
</dbReference>
<reference evidence="3" key="1">
    <citation type="submission" date="2016-10" db="EMBL/GenBank/DDBJ databases">
        <authorList>
            <person name="Varghese N."/>
            <person name="Submissions S."/>
        </authorList>
    </citation>
    <scope>NUCLEOTIDE SEQUENCE [LARGE SCALE GENOMIC DNA]</scope>
    <source>
        <strain evidence="3">ATCC 700379</strain>
    </source>
</reference>
<dbReference type="PANTHER" id="PTHR33442">
    <property type="entry name" value="TRANS-3-HYDROXY-L-PROLINE DEHYDRATASE"/>
    <property type="match status" value="1"/>
</dbReference>
<dbReference type="GO" id="GO:0047580">
    <property type="term" value="F:4-hydroxyproline epimerase activity"/>
    <property type="evidence" value="ECO:0007669"/>
    <property type="project" value="TreeGrafter"/>
</dbReference>
<dbReference type="PANTHER" id="PTHR33442:SF5">
    <property type="entry name" value="BIFUNCTIONAL TRANS-3-HYDROXY-L-PROLINE DEHYDRATASE_2-EPIMERASE"/>
    <property type="match status" value="1"/>
</dbReference>
<dbReference type="RefSeq" id="WP_093673075.1">
    <property type="nucleotide sequence ID" value="NZ_FOOY01000015.1"/>
</dbReference>
<accession>A0A1I2TEW5</accession>
<dbReference type="InterPro" id="IPR008794">
    <property type="entry name" value="Pro_racemase_fam"/>
</dbReference>
<dbReference type="OrthoDB" id="181267at2"/>
<dbReference type="Pfam" id="PF05544">
    <property type="entry name" value="Pro_racemase"/>
    <property type="match status" value="1"/>
</dbReference>
<dbReference type="EMBL" id="FOOY01000015">
    <property type="protein sequence ID" value="SFG63483.1"/>
    <property type="molecule type" value="Genomic_DNA"/>
</dbReference>
<dbReference type="Gene3D" id="3.10.310.10">
    <property type="entry name" value="Diaminopimelate Epimerase, Chain A, domain 1"/>
    <property type="match status" value="2"/>
</dbReference>
<organism evidence="2 3">
    <name type="scientific">Sporolactobacillus nakayamae</name>
    <dbReference type="NCBI Taxonomy" id="269670"/>
    <lineage>
        <taxon>Bacteria</taxon>
        <taxon>Bacillati</taxon>
        <taxon>Bacillota</taxon>
        <taxon>Bacilli</taxon>
        <taxon>Bacillales</taxon>
        <taxon>Sporolactobacillaceae</taxon>
        <taxon>Sporolactobacillus</taxon>
    </lineage>
</organism>
<protein>
    <submittedName>
        <fullName evidence="2">Proline racemase</fullName>
    </submittedName>
</protein>
<evidence type="ECO:0000256" key="1">
    <source>
        <dbReference type="ARBA" id="ARBA00007529"/>
    </source>
</evidence>
<gene>
    <name evidence="2" type="ORF">SAMN02982927_02295</name>
</gene>
<dbReference type="PIRSF" id="PIRSF029792">
    <property type="entry name" value="Pro_racemase"/>
    <property type="match status" value="1"/>
</dbReference>